<keyword evidence="9" id="KW-1133">Transmembrane helix</keyword>
<dbReference type="InterPro" id="IPR005467">
    <property type="entry name" value="His_kinase_dom"/>
</dbReference>
<evidence type="ECO:0000256" key="7">
    <source>
        <dbReference type="ARBA" id="ARBA00023012"/>
    </source>
</evidence>
<dbReference type="Pfam" id="PF00512">
    <property type="entry name" value="HisKA"/>
    <property type="match status" value="1"/>
</dbReference>
<dbReference type="InterPro" id="IPR036890">
    <property type="entry name" value="HATPase_C_sf"/>
</dbReference>
<comment type="caution">
    <text evidence="11">The sequence shown here is derived from an EMBL/GenBank/DDBJ whole genome shotgun (WGS) entry which is preliminary data.</text>
</comment>
<keyword evidence="6 11" id="KW-0418">Kinase</keyword>
<evidence type="ECO:0000256" key="3">
    <source>
        <dbReference type="ARBA" id="ARBA00012438"/>
    </source>
</evidence>
<dbReference type="EMBL" id="SGWW01000003">
    <property type="protein sequence ID" value="RZS56190.1"/>
    <property type="molecule type" value="Genomic_DNA"/>
</dbReference>
<keyword evidence="5" id="KW-0808">Transferase</keyword>
<feature type="transmembrane region" description="Helical" evidence="9">
    <location>
        <begin position="238"/>
        <end position="256"/>
    </location>
</feature>
<feature type="transmembrane region" description="Helical" evidence="9">
    <location>
        <begin position="20"/>
        <end position="37"/>
    </location>
</feature>
<dbReference type="CDD" id="cd00075">
    <property type="entry name" value="HATPase"/>
    <property type="match status" value="1"/>
</dbReference>
<keyword evidence="12" id="KW-1185">Reference proteome</keyword>
<gene>
    <name evidence="11" type="ORF">EV141_1642</name>
</gene>
<dbReference type="FunFam" id="1.10.287.130:FF:000001">
    <property type="entry name" value="Two-component sensor histidine kinase"/>
    <property type="match status" value="1"/>
</dbReference>
<feature type="transmembrane region" description="Helical" evidence="9">
    <location>
        <begin position="189"/>
        <end position="207"/>
    </location>
</feature>
<proteinExistence type="predicted"/>
<evidence type="ECO:0000259" key="10">
    <source>
        <dbReference type="PROSITE" id="PS50109"/>
    </source>
</evidence>
<dbReference type="EC" id="2.7.13.3" evidence="3"/>
<dbReference type="GO" id="GO:0005886">
    <property type="term" value="C:plasma membrane"/>
    <property type="evidence" value="ECO:0007669"/>
    <property type="project" value="UniProtKB-SubCell"/>
</dbReference>
<dbReference type="Gene3D" id="1.10.287.130">
    <property type="match status" value="1"/>
</dbReference>
<evidence type="ECO:0000256" key="4">
    <source>
        <dbReference type="ARBA" id="ARBA00022553"/>
    </source>
</evidence>
<dbReference type="InterPro" id="IPR004358">
    <property type="entry name" value="Sig_transdc_His_kin-like_C"/>
</dbReference>
<protein>
    <recommendedName>
        <fullName evidence="3">histidine kinase</fullName>
        <ecNumber evidence="3">2.7.13.3</ecNumber>
    </recommendedName>
</protein>
<dbReference type="SUPFAM" id="SSF55874">
    <property type="entry name" value="ATPase domain of HSP90 chaperone/DNA topoisomerase II/histidine kinase"/>
    <property type="match status" value="1"/>
</dbReference>
<dbReference type="RefSeq" id="WP_130485470.1">
    <property type="nucleotide sequence ID" value="NZ_SGWW01000003.1"/>
</dbReference>
<evidence type="ECO:0000256" key="1">
    <source>
        <dbReference type="ARBA" id="ARBA00000085"/>
    </source>
</evidence>
<feature type="transmembrane region" description="Helical" evidence="9">
    <location>
        <begin position="127"/>
        <end position="149"/>
    </location>
</feature>
<feature type="region of interest" description="Disordered" evidence="8">
    <location>
        <begin position="659"/>
        <end position="678"/>
    </location>
</feature>
<keyword evidence="9" id="KW-0472">Membrane</keyword>
<dbReference type="Proteomes" id="UP000293519">
    <property type="component" value="Unassembled WGS sequence"/>
</dbReference>
<dbReference type="SMART" id="SM00387">
    <property type="entry name" value="HATPase_c"/>
    <property type="match status" value="1"/>
</dbReference>
<evidence type="ECO:0000256" key="6">
    <source>
        <dbReference type="ARBA" id="ARBA00022777"/>
    </source>
</evidence>
<comment type="catalytic activity">
    <reaction evidence="1">
        <text>ATP + protein L-histidine = ADP + protein N-phospho-L-histidine.</text>
        <dbReference type="EC" id="2.7.13.3"/>
    </reaction>
</comment>
<feature type="transmembrane region" description="Helical" evidence="9">
    <location>
        <begin position="155"/>
        <end position="177"/>
    </location>
</feature>
<dbReference type="SMART" id="SM00388">
    <property type="entry name" value="HisKA"/>
    <property type="match status" value="1"/>
</dbReference>
<evidence type="ECO:0000256" key="8">
    <source>
        <dbReference type="SAM" id="MobiDB-lite"/>
    </source>
</evidence>
<keyword evidence="9" id="KW-0812">Transmembrane</keyword>
<dbReference type="AlphaFoldDB" id="A0A4V2EWJ3"/>
<dbReference type="Pfam" id="PF02518">
    <property type="entry name" value="HATPase_c"/>
    <property type="match status" value="1"/>
</dbReference>
<feature type="transmembrane region" description="Helical" evidence="9">
    <location>
        <begin position="68"/>
        <end position="88"/>
    </location>
</feature>
<feature type="domain" description="Histidine kinase" evidence="10">
    <location>
        <begin position="441"/>
        <end position="659"/>
    </location>
</feature>
<keyword evidence="4" id="KW-0597">Phosphoprotein</keyword>
<dbReference type="PANTHER" id="PTHR43711">
    <property type="entry name" value="TWO-COMPONENT HISTIDINE KINASE"/>
    <property type="match status" value="1"/>
</dbReference>
<accession>A0A4V2EWJ3</accession>
<dbReference type="PANTHER" id="PTHR43711:SF31">
    <property type="entry name" value="HISTIDINE KINASE"/>
    <property type="match status" value="1"/>
</dbReference>
<dbReference type="GO" id="GO:0000155">
    <property type="term" value="F:phosphorelay sensor kinase activity"/>
    <property type="evidence" value="ECO:0007669"/>
    <property type="project" value="InterPro"/>
</dbReference>
<dbReference type="CDD" id="cd00082">
    <property type="entry name" value="HisKA"/>
    <property type="match status" value="1"/>
</dbReference>
<dbReference type="PRINTS" id="PR00344">
    <property type="entry name" value="BCTRLSENSOR"/>
</dbReference>
<evidence type="ECO:0000256" key="2">
    <source>
        <dbReference type="ARBA" id="ARBA00004236"/>
    </source>
</evidence>
<name>A0A4V2EWJ3_9MICO</name>
<dbReference type="InterPro" id="IPR036097">
    <property type="entry name" value="HisK_dim/P_sf"/>
</dbReference>
<organism evidence="11 12">
    <name type="scientific">Microcella putealis</name>
    <dbReference type="NCBI Taxonomy" id="337005"/>
    <lineage>
        <taxon>Bacteria</taxon>
        <taxon>Bacillati</taxon>
        <taxon>Actinomycetota</taxon>
        <taxon>Actinomycetes</taxon>
        <taxon>Micrococcales</taxon>
        <taxon>Microbacteriaceae</taxon>
        <taxon>Microcella</taxon>
    </lineage>
</organism>
<feature type="transmembrane region" description="Helical" evidence="9">
    <location>
        <begin position="94"/>
        <end position="115"/>
    </location>
</feature>
<dbReference type="SUPFAM" id="SSF47384">
    <property type="entry name" value="Homodimeric domain of signal transducing histidine kinase"/>
    <property type="match status" value="1"/>
</dbReference>
<dbReference type="InterPro" id="IPR003661">
    <property type="entry name" value="HisK_dim/P_dom"/>
</dbReference>
<keyword evidence="7" id="KW-0902">Two-component regulatory system</keyword>
<feature type="transmembrane region" description="Helical" evidence="9">
    <location>
        <begin position="43"/>
        <end position="61"/>
    </location>
</feature>
<dbReference type="PROSITE" id="PS50109">
    <property type="entry name" value="HIS_KIN"/>
    <property type="match status" value="1"/>
</dbReference>
<dbReference type="InterPro" id="IPR050736">
    <property type="entry name" value="Sensor_HK_Regulatory"/>
</dbReference>
<sequence length="678" mass="71937">MARSDLAARVHDAPRRVHATVVVALIVAVGLVSWWSIEFRPPNAVVAYWWPAAALGAAAVIMARRRMLVTVGIFIAVFLANFAVGRPVSLDLGYALANAGTALAVGWIATAGGRYATIRSVRSAGRFILAVAVGALVVTIVGAATAWMFAGADPVATVFALYPSHASALLVLTPITLVDWRWRAVGRPFEAVLLSVVFVGVLFAAYWPGNPVPLGFTTIAVLLWAAFRMPIGQVAIQLGMLGIVATTVTAYGWGSYAELVPGEPRLDVMIVQLSLIVHACASILVAAARADWGAAAAELAARETVLRSGLLNIDTGLVIAEIVRGDTLRVLEVTPAAERALGDSVPQRGDRRRLRGTGPVLGPPALDEAIRESESGRIDLNLGDRGQFEADVTVHTGPTGTEILTIVLIDVTARDAREREALETAEQLRDLNRQKDAFIASVSHELRTPVTAILGFVEELADSALPDAERQAAAIIDRNARRLAAVIDDVLELSRLTTVAPQRRPAEPVNVSELVCMACDDAAGLAPAKALTIVKDFTDAPRVITTTALDLERVISNLLSNAVKFSPVGGTITVSVAEYANGLELRIGDQGPGIPPSEIERVWERFYRVADTAHRDVPGTGLGLPIVKALIERRLGGEVRLESDGQSGTTAVVRLPRVAPDEHPLTGAIPVQSQETGA</sequence>
<dbReference type="InterPro" id="IPR003594">
    <property type="entry name" value="HATPase_dom"/>
</dbReference>
<comment type="subcellular location">
    <subcellularLocation>
        <location evidence="2">Cell membrane</location>
    </subcellularLocation>
</comment>
<reference evidence="11 12" key="1">
    <citation type="journal article" date="2015" name="Stand. Genomic Sci.">
        <title>Genomic Encyclopedia of Bacterial and Archaeal Type Strains, Phase III: the genomes of soil and plant-associated and newly described type strains.</title>
        <authorList>
            <person name="Whitman W.B."/>
            <person name="Woyke T."/>
            <person name="Klenk H.P."/>
            <person name="Zhou Y."/>
            <person name="Lilburn T.G."/>
            <person name="Beck B.J."/>
            <person name="De Vos P."/>
            <person name="Vandamme P."/>
            <person name="Eisen J.A."/>
            <person name="Garrity G."/>
            <person name="Hugenholtz P."/>
            <person name="Kyrpides N.C."/>
        </authorList>
    </citation>
    <scope>NUCLEOTIDE SEQUENCE [LARGE SCALE GENOMIC DNA]</scope>
    <source>
        <strain evidence="11 12">CV2</strain>
    </source>
</reference>
<feature type="transmembrane region" description="Helical" evidence="9">
    <location>
        <begin position="213"/>
        <end position="231"/>
    </location>
</feature>
<evidence type="ECO:0000313" key="11">
    <source>
        <dbReference type="EMBL" id="RZS56190.1"/>
    </source>
</evidence>
<evidence type="ECO:0000256" key="5">
    <source>
        <dbReference type="ARBA" id="ARBA00022679"/>
    </source>
</evidence>
<dbReference type="OrthoDB" id="9757990at2"/>
<evidence type="ECO:0000256" key="9">
    <source>
        <dbReference type="SAM" id="Phobius"/>
    </source>
</evidence>
<dbReference type="Gene3D" id="3.30.565.10">
    <property type="entry name" value="Histidine kinase-like ATPase, C-terminal domain"/>
    <property type="match status" value="1"/>
</dbReference>
<evidence type="ECO:0000313" key="12">
    <source>
        <dbReference type="Proteomes" id="UP000293519"/>
    </source>
</evidence>